<protein>
    <recommendedName>
        <fullName evidence="2">histidine kinase</fullName>
        <ecNumber evidence="2">2.7.13.3</ecNumber>
    </recommendedName>
</protein>
<dbReference type="SMART" id="SM00387">
    <property type="entry name" value="HATPase_c"/>
    <property type="match status" value="1"/>
</dbReference>
<dbReference type="GO" id="GO:0000155">
    <property type="term" value="F:phosphorelay sensor kinase activity"/>
    <property type="evidence" value="ECO:0007669"/>
    <property type="project" value="InterPro"/>
</dbReference>
<dbReference type="GO" id="GO:0016020">
    <property type="term" value="C:membrane"/>
    <property type="evidence" value="ECO:0007669"/>
    <property type="project" value="InterPro"/>
</dbReference>
<evidence type="ECO:0000256" key="8">
    <source>
        <dbReference type="ARBA" id="ARBA00023012"/>
    </source>
</evidence>
<dbReference type="Pfam" id="PF23539">
    <property type="entry name" value="DUF7134"/>
    <property type="match status" value="1"/>
</dbReference>
<dbReference type="EC" id="2.7.13.3" evidence="2"/>
<feature type="coiled-coil region" evidence="9">
    <location>
        <begin position="164"/>
        <end position="198"/>
    </location>
</feature>
<evidence type="ECO:0000256" key="3">
    <source>
        <dbReference type="ARBA" id="ARBA00022553"/>
    </source>
</evidence>
<dbReference type="InterPro" id="IPR003594">
    <property type="entry name" value="HATPase_dom"/>
</dbReference>
<evidence type="ECO:0000256" key="6">
    <source>
        <dbReference type="ARBA" id="ARBA00022777"/>
    </source>
</evidence>
<dbReference type="CDD" id="cd16917">
    <property type="entry name" value="HATPase_UhpB-NarQ-NarX-like"/>
    <property type="match status" value="1"/>
</dbReference>
<keyword evidence="10" id="KW-1133">Transmembrane helix</keyword>
<dbReference type="Pfam" id="PF02518">
    <property type="entry name" value="HATPase_c"/>
    <property type="match status" value="1"/>
</dbReference>
<dbReference type="GO" id="GO:0005524">
    <property type="term" value="F:ATP binding"/>
    <property type="evidence" value="ECO:0007669"/>
    <property type="project" value="UniProtKB-KW"/>
</dbReference>
<evidence type="ECO:0000313" key="12">
    <source>
        <dbReference type="EMBL" id="GGN40655.1"/>
    </source>
</evidence>
<keyword evidence="13" id="KW-1185">Reference proteome</keyword>
<name>A0A917XNM2_9ACTN</name>
<dbReference type="InterPro" id="IPR050482">
    <property type="entry name" value="Sensor_HK_TwoCompSys"/>
</dbReference>
<dbReference type="InterPro" id="IPR055558">
    <property type="entry name" value="DUF7134"/>
</dbReference>
<dbReference type="SUPFAM" id="SSF55874">
    <property type="entry name" value="ATPase domain of HSP90 chaperone/DNA topoisomerase II/histidine kinase"/>
    <property type="match status" value="1"/>
</dbReference>
<keyword evidence="9" id="KW-0175">Coiled coil</keyword>
<evidence type="ECO:0000256" key="4">
    <source>
        <dbReference type="ARBA" id="ARBA00022679"/>
    </source>
</evidence>
<dbReference type="Proteomes" id="UP000653411">
    <property type="component" value="Unassembled WGS sequence"/>
</dbReference>
<dbReference type="InterPro" id="IPR036890">
    <property type="entry name" value="HATPase_C_sf"/>
</dbReference>
<evidence type="ECO:0000256" key="9">
    <source>
        <dbReference type="SAM" id="Coils"/>
    </source>
</evidence>
<evidence type="ECO:0000313" key="13">
    <source>
        <dbReference type="Proteomes" id="UP000653411"/>
    </source>
</evidence>
<feature type="transmembrane region" description="Helical" evidence="10">
    <location>
        <begin position="28"/>
        <end position="49"/>
    </location>
</feature>
<evidence type="ECO:0000259" key="11">
    <source>
        <dbReference type="SMART" id="SM00387"/>
    </source>
</evidence>
<keyword evidence="5" id="KW-0547">Nucleotide-binding</keyword>
<accession>A0A917XNM2</accession>
<evidence type="ECO:0000256" key="1">
    <source>
        <dbReference type="ARBA" id="ARBA00000085"/>
    </source>
</evidence>
<dbReference type="EMBL" id="BMML01000032">
    <property type="protein sequence ID" value="GGN40655.1"/>
    <property type="molecule type" value="Genomic_DNA"/>
</dbReference>
<keyword evidence="10" id="KW-0812">Transmembrane</keyword>
<dbReference type="Gene3D" id="1.20.5.1930">
    <property type="match status" value="1"/>
</dbReference>
<keyword evidence="3" id="KW-0597">Phosphoprotein</keyword>
<sequence length="399" mass="42122">MSGAAVSRSLGSVISICPEFLERVRRPALAPLLVFGPPLVCAAVAVHELLYNRADVLDWTLAAAVIAPLALRRRAPVAVFWCCWAAAVLTWALGTVSLAESAVLVALYTVAAERGLRYSLSAALAVAAGVGMVAVRFGPPGSVNDVVVVLTGLAAAAFFLGTTVRAQSRYLASVEDRAQRLEQERAQQSRLAAAAERTRIAREMHDIVAHGLVVVVALAEAAAATTATDPDGARDKMLQAASTGRQSLTGMRRLLGVLRAEDGADRAPQPDLASLRTLVDETRRTGLDVSLTETGTEEQLDAEVQTTLYRIVQESLTNVVKHAPEASKVDIVLLRDPRRIAFTVTDDGGPVPGPRPATRTGNGLTGMRERVALFDGGLTVGPTPTGWTVSGELKLSESP</sequence>
<feature type="transmembrane region" description="Helical" evidence="10">
    <location>
        <begin position="143"/>
        <end position="161"/>
    </location>
</feature>
<comment type="catalytic activity">
    <reaction evidence="1">
        <text>ATP + protein L-histidine = ADP + protein N-phospho-L-histidine.</text>
        <dbReference type="EC" id="2.7.13.3"/>
    </reaction>
</comment>
<dbReference type="PANTHER" id="PTHR24421">
    <property type="entry name" value="NITRATE/NITRITE SENSOR PROTEIN NARX-RELATED"/>
    <property type="match status" value="1"/>
</dbReference>
<dbReference type="AlphaFoldDB" id="A0A917XNM2"/>
<evidence type="ECO:0000256" key="10">
    <source>
        <dbReference type="SAM" id="Phobius"/>
    </source>
</evidence>
<feature type="transmembrane region" description="Helical" evidence="10">
    <location>
        <begin position="78"/>
        <end position="111"/>
    </location>
</feature>
<keyword evidence="10" id="KW-0472">Membrane</keyword>
<evidence type="ECO:0000256" key="2">
    <source>
        <dbReference type="ARBA" id="ARBA00012438"/>
    </source>
</evidence>
<evidence type="ECO:0000256" key="7">
    <source>
        <dbReference type="ARBA" id="ARBA00022840"/>
    </source>
</evidence>
<proteinExistence type="predicted"/>
<reference evidence="12" key="1">
    <citation type="journal article" date="2014" name="Int. J. Syst. Evol. Microbiol.">
        <title>Complete genome sequence of Corynebacterium casei LMG S-19264T (=DSM 44701T), isolated from a smear-ripened cheese.</title>
        <authorList>
            <consortium name="US DOE Joint Genome Institute (JGI-PGF)"/>
            <person name="Walter F."/>
            <person name="Albersmeier A."/>
            <person name="Kalinowski J."/>
            <person name="Ruckert C."/>
        </authorList>
    </citation>
    <scope>NUCLEOTIDE SEQUENCE</scope>
    <source>
        <strain evidence="12">CGMCC 4.7110</strain>
    </source>
</reference>
<gene>
    <name evidence="12" type="ORF">GCM10011578_088220</name>
</gene>
<organism evidence="12 13">
    <name type="scientific">Streptomyces fuscichromogenes</name>
    <dbReference type="NCBI Taxonomy" id="1324013"/>
    <lineage>
        <taxon>Bacteria</taxon>
        <taxon>Bacillati</taxon>
        <taxon>Actinomycetota</taxon>
        <taxon>Actinomycetes</taxon>
        <taxon>Kitasatosporales</taxon>
        <taxon>Streptomycetaceae</taxon>
        <taxon>Streptomyces</taxon>
    </lineage>
</organism>
<dbReference type="PANTHER" id="PTHR24421:SF10">
    <property type="entry name" value="NITRATE_NITRITE SENSOR PROTEIN NARQ"/>
    <property type="match status" value="1"/>
</dbReference>
<dbReference type="GO" id="GO:0046983">
    <property type="term" value="F:protein dimerization activity"/>
    <property type="evidence" value="ECO:0007669"/>
    <property type="project" value="InterPro"/>
</dbReference>
<keyword evidence="4" id="KW-0808">Transferase</keyword>
<keyword evidence="7" id="KW-0067">ATP-binding</keyword>
<dbReference type="Gene3D" id="3.30.565.10">
    <property type="entry name" value="Histidine kinase-like ATPase, C-terminal domain"/>
    <property type="match status" value="1"/>
</dbReference>
<keyword evidence="8" id="KW-0902">Two-component regulatory system</keyword>
<dbReference type="InterPro" id="IPR011712">
    <property type="entry name" value="Sig_transdc_His_kin_sub3_dim/P"/>
</dbReference>
<reference evidence="12" key="2">
    <citation type="submission" date="2020-09" db="EMBL/GenBank/DDBJ databases">
        <authorList>
            <person name="Sun Q."/>
            <person name="Zhou Y."/>
        </authorList>
    </citation>
    <scope>NUCLEOTIDE SEQUENCE</scope>
    <source>
        <strain evidence="12">CGMCC 4.7110</strain>
    </source>
</reference>
<feature type="transmembrane region" description="Helical" evidence="10">
    <location>
        <begin position="118"/>
        <end position="137"/>
    </location>
</feature>
<dbReference type="Pfam" id="PF07730">
    <property type="entry name" value="HisKA_3"/>
    <property type="match status" value="1"/>
</dbReference>
<evidence type="ECO:0000256" key="5">
    <source>
        <dbReference type="ARBA" id="ARBA00022741"/>
    </source>
</evidence>
<feature type="domain" description="Histidine kinase/HSP90-like ATPase" evidence="11">
    <location>
        <begin position="303"/>
        <end position="397"/>
    </location>
</feature>
<comment type="caution">
    <text evidence="12">The sequence shown here is derived from an EMBL/GenBank/DDBJ whole genome shotgun (WGS) entry which is preliminary data.</text>
</comment>
<keyword evidence="6 12" id="KW-0418">Kinase</keyword>